<evidence type="ECO:0000313" key="1">
    <source>
        <dbReference type="EMBL" id="TVZ03425.1"/>
    </source>
</evidence>
<organism evidence="1 2">
    <name type="scientific">Trebonia kvetii</name>
    <dbReference type="NCBI Taxonomy" id="2480626"/>
    <lineage>
        <taxon>Bacteria</taxon>
        <taxon>Bacillati</taxon>
        <taxon>Actinomycetota</taxon>
        <taxon>Actinomycetes</taxon>
        <taxon>Streptosporangiales</taxon>
        <taxon>Treboniaceae</taxon>
        <taxon>Trebonia</taxon>
    </lineage>
</organism>
<accession>A0A6P2BZ04</accession>
<dbReference type="OrthoDB" id="3427187at2"/>
<name>A0A6P2BZ04_9ACTN</name>
<dbReference type="PANTHER" id="PTHR47691:SF3">
    <property type="entry name" value="HTH-TYPE TRANSCRIPTIONAL REGULATOR RV0890C-RELATED"/>
    <property type="match status" value="1"/>
</dbReference>
<protein>
    <recommendedName>
        <fullName evidence="3">HTH luxR-type domain-containing protein</fullName>
    </recommendedName>
</protein>
<proteinExistence type="predicted"/>
<dbReference type="EMBL" id="RPFW01000004">
    <property type="protein sequence ID" value="TVZ03425.1"/>
    <property type="molecule type" value="Genomic_DNA"/>
</dbReference>
<dbReference type="AlphaFoldDB" id="A0A6P2BZ04"/>
<reference evidence="1 2" key="1">
    <citation type="submission" date="2018-11" db="EMBL/GenBank/DDBJ databases">
        <title>Trebonia kvetii gen.nov., sp.nov., a novel acidophilic actinobacterium, and proposal of the new actinobacterial family Treboniaceae fam. nov.</title>
        <authorList>
            <person name="Rapoport D."/>
            <person name="Sagova-Mareckova M."/>
            <person name="Sedlacek I."/>
            <person name="Provaznik J."/>
            <person name="Kralova S."/>
            <person name="Pavlinic D."/>
            <person name="Benes V."/>
            <person name="Kopecky J."/>
        </authorList>
    </citation>
    <scope>NUCLEOTIDE SEQUENCE [LARGE SCALE GENOMIC DNA]</scope>
    <source>
        <strain evidence="1 2">15Tr583</strain>
    </source>
</reference>
<keyword evidence="2" id="KW-1185">Reference proteome</keyword>
<gene>
    <name evidence="1" type="ORF">EAS64_23810</name>
</gene>
<dbReference type="RefSeq" id="WP_145856179.1">
    <property type="nucleotide sequence ID" value="NZ_RPFW01000004.1"/>
</dbReference>
<sequence length="107" mass="11392">MRLLATSRVPLHAAGEHTLLISPLEVPADDAAAGYSEAAALFADRARAAVPDFELTPRNTPAVAELCRRLDGIPLALELHLEHIFGKLGLSSRTQLSTLMLAGREPG</sequence>
<evidence type="ECO:0000313" key="2">
    <source>
        <dbReference type="Proteomes" id="UP000460272"/>
    </source>
</evidence>
<dbReference type="PANTHER" id="PTHR47691">
    <property type="entry name" value="REGULATOR-RELATED"/>
    <property type="match status" value="1"/>
</dbReference>
<comment type="caution">
    <text evidence="1">The sequence shown here is derived from an EMBL/GenBank/DDBJ whole genome shotgun (WGS) entry which is preliminary data.</text>
</comment>
<dbReference type="Proteomes" id="UP000460272">
    <property type="component" value="Unassembled WGS sequence"/>
</dbReference>
<evidence type="ECO:0008006" key="3">
    <source>
        <dbReference type="Google" id="ProtNLM"/>
    </source>
</evidence>